<organism evidence="2 3">
    <name type="scientific">Triparma retinervis</name>
    <dbReference type="NCBI Taxonomy" id="2557542"/>
    <lineage>
        <taxon>Eukaryota</taxon>
        <taxon>Sar</taxon>
        <taxon>Stramenopiles</taxon>
        <taxon>Ochrophyta</taxon>
        <taxon>Bolidophyceae</taxon>
        <taxon>Parmales</taxon>
        <taxon>Triparmaceae</taxon>
        <taxon>Triparma</taxon>
    </lineage>
</organism>
<dbReference type="Proteomes" id="UP001165082">
    <property type="component" value="Unassembled WGS sequence"/>
</dbReference>
<feature type="signal peptide" evidence="1">
    <location>
        <begin position="1"/>
        <end position="20"/>
    </location>
</feature>
<accession>A0A9W7EBP4</accession>
<dbReference type="OrthoDB" id="10476812at2759"/>
<reference evidence="2" key="1">
    <citation type="submission" date="2022-07" db="EMBL/GenBank/DDBJ databases">
        <title>Genome analysis of Parmales, a sister group of diatoms, reveals the evolutionary specialization of diatoms from phago-mixotrophs to photoautotrophs.</title>
        <authorList>
            <person name="Ban H."/>
            <person name="Sato S."/>
            <person name="Yoshikawa S."/>
            <person name="Kazumasa Y."/>
            <person name="Nakamura Y."/>
            <person name="Ichinomiya M."/>
            <person name="Saitoh K."/>
            <person name="Sato N."/>
            <person name="Blanc-Mathieu R."/>
            <person name="Endo H."/>
            <person name="Kuwata A."/>
            <person name="Ogata H."/>
        </authorList>
    </citation>
    <scope>NUCLEOTIDE SEQUENCE</scope>
</reference>
<evidence type="ECO:0000256" key="1">
    <source>
        <dbReference type="SAM" id="SignalP"/>
    </source>
</evidence>
<feature type="chain" id="PRO_5040881654" evidence="1">
    <location>
        <begin position="21"/>
        <end position="116"/>
    </location>
</feature>
<evidence type="ECO:0000313" key="3">
    <source>
        <dbReference type="Proteomes" id="UP001165082"/>
    </source>
</evidence>
<keyword evidence="3" id="KW-1185">Reference proteome</keyword>
<proteinExistence type="predicted"/>
<dbReference type="EMBL" id="BRXZ01001628">
    <property type="protein sequence ID" value="GMH75484.1"/>
    <property type="molecule type" value="Genomic_DNA"/>
</dbReference>
<feature type="non-terminal residue" evidence="2">
    <location>
        <position position="1"/>
    </location>
</feature>
<name>A0A9W7EBP4_9STRA</name>
<comment type="caution">
    <text evidence="2">The sequence shown here is derived from an EMBL/GenBank/DDBJ whole genome shotgun (WGS) entry which is preliminary data.</text>
</comment>
<keyword evidence="1" id="KW-0732">Signal</keyword>
<gene>
    <name evidence="2" type="ORF">TrRE_jg10421</name>
</gene>
<evidence type="ECO:0000313" key="2">
    <source>
        <dbReference type="EMBL" id="GMH75484.1"/>
    </source>
</evidence>
<dbReference type="AlphaFoldDB" id="A0A9W7EBP4"/>
<protein>
    <submittedName>
        <fullName evidence="2">Uncharacterized protein</fullName>
    </submittedName>
</protein>
<sequence length="116" mass="13032">MSSFVVVLVILMIFIDGLSSLQHGVPRVAEIKKISFCYFPSRLKDNKLLPLSMSILKKQAKEVPLWKVGSLLPAEWEGEVEIRLLSEDGIEGRVGIQTGRMPYGEEYEDAGAMIYM</sequence>